<name>A0A9P4Q426_9PEZI</name>
<feature type="active site" description="Proton acceptor" evidence="4">
    <location>
        <position position="14"/>
    </location>
</feature>
<dbReference type="GO" id="GO:0004553">
    <property type="term" value="F:hydrolase activity, hydrolyzing O-glycosyl compounds"/>
    <property type="evidence" value="ECO:0007669"/>
    <property type="project" value="InterPro"/>
</dbReference>
<feature type="non-terminal residue" evidence="7">
    <location>
        <position position="1"/>
    </location>
</feature>
<dbReference type="SUPFAM" id="SSF75005">
    <property type="entry name" value="Arabinanase/levansucrase/invertase"/>
    <property type="match status" value="1"/>
</dbReference>
<evidence type="ECO:0000256" key="6">
    <source>
        <dbReference type="RuleBase" id="RU361187"/>
    </source>
</evidence>
<organism evidence="7 8">
    <name type="scientific">Polychaeton citri CBS 116435</name>
    <dbReference type="NCBI Taxonomy" id="1314669"/>
    <lineage>
        <taxon>Eukaryota</taxon>
        <taxon>Fungi</taxon>
        <taxon>Dikarya</taxon>
        <taxon>Ascomycota</taxon>
        <taxon>Pezizomycotina</taxon>
        <taxon>Dothideomycetes</taxon>
        <taxon>Dothideomycetidae</taxon>
        <taxon>Capnodiales</taxon>
        <taxon>Capnodiaceae</taxon>
        <taxon>Polychaeton</taxon>
    </lineage>
</organism>
<evidence type="ECO:0000313" key="8">
    <source>
        <dbReference type="Proteomes" id="UP000799441"/>
    </source>
</evidence>
<dbReference type="InterPro" id="IPR006710">
    <property type="entry name" value="Glyco_hydro_43"/>
</dbReference>
<proteinExistence type="inferred from homology"/>
<dbReference type="InterPro" id="IPR051795">
    <property type="entry name" value="Glycosyl_Hydrlase_43"/>
</dbReference>
<protein>
    <submittedName>
        <fullName evidence="7">Glycoside hydrolase family 43 protein</fullName>
    </submittedName>
</protein>
<feature type="site" description="Important for catalytic activity, responsible for pKa modulation of the active site Glu and correct orientation of both the proton donor and substrate" evidence="5">
    <location>
        <position position="135"/>
    </location>
</feature>
<dbReference type="OrthoDB" id="3879658at2759"/>
<evidence type="ECO:0000256" key="1">
    <source>
        <dbReference type="ARBA" id="ARBA00009865"/>
    </source>
</evidence>
<dbReference type="EMBL" id="MU003802">
    <property type="protein sequence ID" value="KAF2720213.1"/>
    <property type="molecule type" value="Genomic_DNA"/>
</dbReference>
<evidence type="ECO:0000256" key="5">
    <source>
        <dbReference type="PIRSR" id="PIRSR606710-2"/>
    </source>
</evidence>
<dbReference type="GO" id="GO:0005975">
    <property type="term" value="P:carbohydrate metabolic process"/>
    <property type="evidence" value="ECO:0007669"/>
    <property type="project" value="InterPro"/>
</dbReference>
<dbReference type="PANTHER" id="PTHR42812">
    <property type="entry name" value="BETA-XYLOSIDASE"/>
    <property type="match status" value="1"/>
</dbReference>
<keyword evidence="8" id="KW-1185">Reference proteome</keyword>
<comment type="similarity">
    <text evidence="1 6">Belongs to the glycosyl hydrolase 43 family.</text>
</comment>
<evidence type="ECO:0000313" key="7">
    <source>
        <dbReference type="EMBL" id="KAF2720213.1"/>
    </source>
</evidence>
<dbReference type="Pfam" id="PF04616">
    <property type="entry name" value="Glyco_hydro_43"/>
    <property type="match status" value="1"/>
</dbReference>
<gene>
    <name evidence="7" type="ORF">K431DRAFT_191565</name>
</gene>
<dbReference type="Gene3D" id="2.115.10.20">
    <property type="entry name" value="Glycosyl hydrolase domain, family 43"/>
    <property type="match status" value="1"/>
</dbReference>
<dbReference type="PANTHER" id="PTHR42812:SF5">
    <property type="entry name" value="ENDO-ARABINASE"/>
    <property type="match status" value="1"/>
</dbReference>
<accession>A0A9P4Q426</accession>
<evidence type="ECO:0000256" key="3">
    <source>
        <dbReference type="ARBA" id="ARBA00023295"/>
    </source>
</evidence>
<keyword evidence="2 6" id="KW-0378">Hydrolase</keyword>
<feature type="non-terminal residue" evidence="7">
    <location>
        <position position="301"/>
    </location>
</feature>
<reference evidence="7" key="1">
    <citation type="journal article" date="2020" name="Stud. Mycol.">
        <title>101 Dothideomycetes genomes: a test case for predicting lifestyles and emergence of pathogens.</title>
        <authorList>
            <person name="Haridas S."/>
            <person name="Albert R."/>
            <person name="Binder M."/>
            <person name="Bloem J."/>
            <person name="Labutti K."/>
            <person name="Salamov A."/>
            <person name="Andreopoulos B."/>
            <person name="Baker S."/>
            <person name="Barry K."/>
            <person name="Bills G."/>
            <person name="Bluhm B."/>
            <person name="Cannon C."/>
            <person name="Castanera R."/>
            <person name="Culley D."/>
            <person name="Daum C."/>
            <person name="Ezra D."/>
            <person name="Gonzalez J."/>
            <person name="Henrissat B."/>
            <person name="Kuo A."/>
            <person name="Liang C."/>
            <person name="Lipzen A."/>
            <person name="Lutzoni F."/>
            <person name="Magnuson J."/>
            <person name="Mondo S."/>
            <person name="Nolan M."/>
            <person name="Ohm R."/>
            <person name="Pangilinan J."/>
            <person name="Park H.-J."/>
            <person name="Ramirez L."/>
            <person name="Alfaro M."/>
            <person name="Sun H."/>
            <person name="Tritt A."/>
            <person name="Yoshinaga Y."/>
            <person name="Zwiers L.-H."/>
            <person name="Turgeon B."/>
            <person name="Goodwin S."/>
            <person name="Spatafora J."/>
            <person name="Crous P."/>
            <person name="Grigoriev I."/>
        </authorList>
    </citation>
    <scope>NUCLEOTIDE SEQUENCE</scope>
    <source>
        <strain evidence="7">CBS 116435</strain>
    </source>
</reference>
<dbReference type="CDD" id="cd08999">
    <property type="entry name" value="GH43_ABN-like"/>
    <property type="match status" value="1"/>
</dbReference>
<sequence length="301" mass="31938">APSIDVLGGINFPDPGLFQDNGVSYAFGTVDGAGNNVPVVSNGDFSNTGGWSGKSEAFPAGNEPSWAKQYTSWAPDVVQVDFDPPYAMYYAAEIQGSGGQPHCIGFARSKYADSGYFDGSTSSFICPSDQGGAIDPEGFTDDDGSVYVLYKIDTPFTGGGPCASTNREKQTPIMLQPLTSDGYTFNGDAQQIYYNVEGVGIEAPSITKQNGVYFLFFAVGCYATNEYRTDYVTATDIRGPYGNRQTLVQTGDFGLYGPGGLDVLPNGQCVFHSLKTDNNISDGRVMNTGTLSFSGTTATLN</sequence>
<evidence type="ECO:0000256" key="2">
    <source>
        <dbReference type="ARBA" id="ARBA00022801"/>
    </source>
</evidence>
<dbReference type="Proteomes" id="UP000799441">
    <property type="component" value="Unassembled WGS sequence"/>
</dbReference>
<dbReference type="InterPro" id="IPR023296">
    <property type="entry name" value="Glyco_hydro_beta-prop_sf"/>
</dbReference>
<keyword evidence="3 6" id="KW-0326">Glycosidase</keyword>
<feature type="active site" description="Proton donor" evidence="4">
    <location>
        <position position="202"/>
    </location>
</feature>
<dbReference type="AlphaFoldDB" id="A0A9P4Q426"/>
<comment type="caution">
    <text evidence="7">The sequence shown here is derived from an EMBL/GenBank/DDBJ whole genome shotgun (WGS) entry which is preliminary data.</text>
</comment>
<evidence type="ECO:0000256" key="4">
    <source>
        <dbReference type="PIRSR" id="PIRSR606710-1"/>
    </source>
</evidence>